<keyword evidence="2" id="KW-0472">Membrane</keyword>
<feature type="compositionally biased region" description="Basic and acidic residues" evidence="1">
    <location>
        <begin position="128"/>
        <end position="137"/>
    </location>
</feature>
<reference evidence="4" key="2">
    <citation type="submission" date="2021-11" db="EMBL/GenBank/DDBJ databases">
        <authorList>
            <consortium name="Genoscope - CEA"/>
            <person name="William W."/>
        </authorList>
    </citation>
    <scope>NUCLEOTIDE SEQUENCE</scope>
</reference>
<feature type="region of interest" description="Disordered" evidence="1">
    <location>
        <begin position="403"/>
        <end position="500"/>
    </location>
</feature>
<evidence type="ECO:0000313" key="4">
    <source>
        <dbReference type="EMBL" id="CAH0377550.1"/>
    </source>
</evidence>
<dbReference type="Proteomes" id="UP000789595">
    <property type="component" value="Unassembled WGS sequence"/>
</dbReference>
<name>A0A7S3ZMB7_9STRA</name>
<sequence>MAVQGFKGSRAIESEEAEYKGLVRGLLLGCALPSVMLCVFLWNTGVSTNIVSKDVGAPIEVMERMKAIEGLEPKAARKVFFRGANRTVVRDPTNPFNRGKVDNSLAQQRLRAFLNKTKAKSAPMPWDIREARNEKRMSKTTPSKKSSKAPLPPHVPPHVQAALSAARGKRVFDASTQGKGFAPGSVRTPTAGTKLLTMSRFQKLIDQKCAVLVGFYNSKDAEMSREFSLVWDMVVRSSALKYTGAFVDVATSGGGEIAANASVIKVEGSTVKKPIGTPSVIAYFVQGAYAEPYAKVVLRDMKEAGPVSGRAGKDSKSGVGRDALAALRIRHEAIAALTKKLSGEVERRGLALDAKGCYLKQKSMEEYDKAEKARAKEKEKKKVRSRCLRRAPIAAMAWWSSSHRRRLAPPARRHARAARRRRRPSRRRRRKMIRPRRTPRTPPRKTTRRTPPRMPRRTTRARRTTRRVTRRSTARRTPRPRSSRAPSSPDLLDRSISGPE</sequence>
<feature type="transmembrane region" description="Helical" evidence="2">
    <location>
        <begin position="21"/>
        <end position="42"/>
    </location>
</feature>
<dbReference type="EMBL" id="CAKKNE010000005">
    <property type="protein sequence ID" value="CAH0377550.1"/>
    <property type="molecule type" value="Genomic_DNA"/>
</dbReference>
<keyword evidence="2" id="KW-0812">Transmembrane</keyword>
<proteinExistence type="predicted"/>
<keyword evidence="5" id="KW-1185">Reference proteome</keyword>
<protein>
    <submittedName>
        <fullName evidence="3">Uncharacterized protein</fullName>
    </submittedName>
</protein>
<feature type="region of interest" description="Disordered" evidence="1">
    <location>
        <begin position="128"/>
        <end position="154"/>
    </location>
</feature>
<evidence type="ECO:0000313" key="3">
    <source>
        <dbReference type="EMBL" id="CAE0687450.1"/>
    </source>
</evidence>
<feature type="compositionally biased region" description="Basic residues" evidence="1">
    <location>
        <begin position="403"/>
        <end position="482"/>
    </location>
</feature>
<gene>
    <name evidence="3" type="ORF">PCAL00307_LOCUS2884</name>
    <name evidence="4" type="ORF">PECAL_5P20860</name>
</gene>
<evidence type="ECO:0000313" key="5">
    <source>
        <dbReference type="Proteomes" id="UP000789595"/>
    </source>
</evidence>
<evidence type="ECO:0000256" key="1">
    <source>
        <dbReference type="SAM" id="MobiDB-lite"/>
    </source>
</evidence>
<keyword evidence="2" id="KW-1133">Transmembrane helix</keyword>
<dbReference type="EMBL" id="HBIW01003487">
    <property type="protein sequence ID" value="CAE0687450.1"/>
    <property type="molecule type" value="Transcribed_RNA"/>
</dbReference>
<reference evidence="3" key="1">
    <citation type="submission" date="2021-01" db="EMBL/GenBank/DDBJ databases">
        <authorList>
            <person name="Corre E."/>
            <person name="Pelletier E."/>
            <person name="Niang G."/>
            <person name="Scheremetjew M."/>
            <person name="Finn R."/>
            <person name="Kale V."/>
            <person name="Holt S."/>
            <person name="Cochrane G."/>
            <person name="Meng A."/>
            <person name="Brown T."/>
            <person name="Cohen L."/>
        </authorList>
    </citation>
    <scope>NUCLEOTIDE SEQUENCE</scope>
    <source>
        <strain evidence="3">CCMP1756</strain>
    </source>
</reference>
<dbReference type="AlphaFoldDB" id="A0A7S3ZMB7"/>
<evidence type="ECO:0000256" key="2">
    <source>
        <dbReference type="SAM" id="Phobius"/>
    </source>
</evidence>
<organism evidence="3">
    <name type="scientific">Pelagomonas calceolata</name>
    <dbReference type="NCBI Taxonomy" id="35677"/>
    <lineage>
        <taxon>Eukaryota</taxon>
        <taxon>Sar</taxon>
        <taxon>Stramenopiles</taxon>
        <taxon>Ochrophyta</taxon>
        <taxon>Pelagophyceae</taxon>
        <taxon>Pelagomonadales</taxon>
        <taxon>Pelagomonadaceae</taxon>
        <taxon>Pelagomonas</taxon>
    </lineage>
</organism>
<accession>A0A7S3ZMB7</accession>